<feature type="region of interest" description="Disordered" evidence="1">
    <location>
        <begin position="1"/>
        <end position="20"/>
    </location>
</feature>
<keyword evidence="3" id="KW-1185">Reference proteome</keyword>
<dbReference type="AlphaFoldDB" id="A0A8J4EHU6"/>
<reference evidence="2" key="1">
    <citation type="submission" date="2021-01" db="EMBL/GenBank/DDBJ databases">
        <title>Whole genome shotgun sequence of Virgisporangium ochraceum NBRC 16418.</title>
        <authorList>
            <person name="Komaki H."/>
            <person name="Tamura T."/>
        </authorList>
    </citation>
    <scope>NUCLEOTIDE SEQUENCE</scope>
    <source>
        <strain evidence="2">NBRC 16418</strain>
    </source>
</reference>
<name>A0A8J4EHU6_9ACTN</name>
<dbReference type="EMBL" id="BOPH01000149">
    <property type="protein sequence ID" value="GIJ75103.1"/>
    <property type="molecule type" value="Genomic_DNA"/>
</dbReference>
<sequence length="592" mass="64367">MTTETTAVPTATVPGSEVETPTAAGGISRLNAFDGLFLRAEHLIAMQDYARDLALAVGCGGGPGVVSGFTVTHGTEYLDISPGLAVDPAGRPLRSHDVIRLPLTGTFVPALDANGFWWIEILLGTWQYGDADVTGSLCDEPCGGGTSKRLYKAEGVHARLSSATRPGFDLQPPEQRRNWLARELFGVEETAGGRQTLTGASALLTRNTWLPAVPETSSGEQPVVRLGVLIPGRSKMRDEVDTWIARRDRGAAPPERDWRWRLGMRPWDVFIAQILQFQEQLADRHDTPAQAAERKLLIEFAELIREAGSKAAGREQTKLMTRTRLDQLADDFTAHAVAASGPAGTLVGLGFTDLPPAGFLPYPNGNVAGVAAWLQKLLPPMISPMVCPCRLSDVGQAIEQAQHRDRVPLTGSTDRKTDVRVLVPVDETGRVAVGWVAFARRDQVVCPEPAESVDEVGVFIVEYAKDTYDEDIKSLTTGVLPTRYTGKGQPDGVENWLVRYPVRAWRLPTDADYLGRYTALRNRVKSPADLRIFVLSRADSESPLGLLRATLLTDPFAAAPRLGTIEAHEDKNIERQSIVIAFGPDVPPGPRL</sequence>
<proteinExistence type="predicted"/>
<comment type="caution">
    <text evidence="2">The sequence shown here is derived from an EMBL/GenBank/DDBJ whole genome shotgun (WGS) entry which is preliminary data.</text>
</comment>
<dbReference type="Proteomes" id="UP000635606">
    <property type="component" value="Unassembled WGS sequence"/>
</dbReference>
<organism evidence="2 3">
    <name type="scientific">Virgisporangium ochraceum</name>
    <dbReference type="NCBI Taxonomy" id="65505"/>
    <lineage>
        <taxon>Bacteria</taxon>
        <taxon>Bacillati</taxon>
        <taxon>Actinomycetota</taxon>
        <taxon>Actinomycetes</taxon>
        <taxon>Micromonosporales</taxon>
        <taxon>Micromonosporaceae</taxon>
        <taxon>Virgisporangium</taxon>
    </lineage>
</organism>
<evidence type="ECO:0000256" key="1">
    <source>
        <dbReference type="SAM" id="MobiDB-lite"/>
    </source>
</evidence>
<evidence type="ECO:0000313" key="2">
    <source>
        <dbReference type="EMBL" id="GIJ75103.1"/>
    </source>
</evidence>
<dbReference type="RefSeq" id="WP_203934886.1">
    <property type="nucleotide sequence ID" value="NZ_BOPH01000149.1"/>
</dbReference>
<accession>A0A8J4EHU6</accession>
<feature type="compositionally biased region" description="Low complexity" evidence="1">
    <location>
        <begin position="1"/>
        <end position="14"/>
    </location>
</feature>
<gene>
    <name evidence="2" type="ORF">Voc01_100200</name>
</gene>
<protein>
    <submittedName>
        <fullName evidence="2">Uncharacterized protein</fullName>
    </submittedName>
</protein>
<evidence type="ECO:0000313" key="3">
    <source>
        <dbReference type="Proteomes" id="UP000635606"/>
    </source>
</evidence>